<feature type="compositionally biased region" description="Basic and acidic residues" evidence="5">
    <location>
        <begin position="201"/>
        <end position="219"/>
    </location>
</feature>
<gene>
    <name evidence="7" type="ORF">G4P62_017138</name>
</gene>
<comment type="similarity">
    <text evidence="2">Belongs to the RFamide neuropeptide family.</text>
</comment>
<protein>
    <submittedName>
        <fullName evidence="7">LOC107394587-like protein</fullName>
    </submittedName>
</protein>
<comment type="subcellular location">
    <subcellularLocation>
        <location evidence="1">Secreted</location>
    </subcellularLocation>
</comment>
<proteinExistence type="inferred from homology"/>
<feature type="transmembrane region" description="Helical" evidence="6">
    <location>
        <begin position="37"/>
        <end position="54"/>
    </location>
</feature>
<accession>A0A9D3BL76</accession>
<evidence type="ECO:0000256" key="3">
    <source>
        <dbReference type="ARBA" id="ARBA00022525"/>
    </source>
</evidence>
<dbReference type="GO" id="GO:0005576">
    <property type="term" value="C:extracellular region"/>
    <property type="evidence" value="ECO:0007669"/>
    <property type="project" value="UniProtKB-SubCell"/>
</dbReference>
<dbReference type="EMBL" id="JAAVVJ010000012">
    <property type="protein sequence ID" value="KAF7210758.1"/>
    <property type="molecule type" value="Genomic_DNA"/>
</dbReference>
<evidence type="ECO:0000256" key="2">
    <source>
        <dbReference type="ARBA" id="ARBA00005516"/>
    </source>
</evidence>
<feature type="compositionally biased region" description="Basic residues" evidence="5">
    <location>
        <begin position="220"/>
        <end position="229"/>
    </location>
</feature>
<dbReference type="AlphaFoldDB" id="A0A9D3BL76"/>
<keyword evidence="4" id="KW-0027">Amidation</keyword>
<organism evidence="7 8">
    <name type="scientific">Nothobranchius furzeri</name>
    <name type="common">Turquoise killifish</name>
    <dbReference type="NCBI Taxonomy" id="105023"/>
    <lineage>
        <taxon>Eukaryota</taxon>
        <taxon>Metazoa</taxon>
        <taxon>Chordata</taxon>
        <taxon>Craniata</taxon>
        <taxon>Vertebrata</taxon>
        <taxon>Euteleostomi</taxon>
        <taxon>Actinopterygii</taxon>
        <taxon>Neopterygii</taxon>
        <taxon>Teleostei</taxon>
        <taxon>Neoteleostei</taxon>
        <taxon>Acanthomorphata</taxon>
        <taxon>Ovalentaria</taxon>
        <taxon>Atherinomorphae</taxon>
        <taxon>Cyprinodontiformes</taxon>
        <taxon>Nothobranchiidae</taxon>
        <taxon>Nothobranchius</taxon>
    </lineage>
</organism>
<evidence type="ECO:0000313" key="8">
    <source>
        <dbReference type="Proteomes" id="UP000822369"/>
    </source>
</evidence>
<reference evidence="7" key="1">
    <citation type="submission" date="2020-03" db="EMBL/GenBank/DDBJ databases">
        <title>Intra-Species Differences in Population Size shape Life History and Genome Evolution.</title>
        <authorList>
            <person name="Willemsen D."/>
            <person name="Cui R."/>
            <person name="Valenzano D.R."/>
        </authorList>
    </citation>
    <scope>NUCLEOTIDE SEQUENCE</scope>
    <source>
        <strain evidence="7">GRZ</strain>
        <tissue evidence="7">Whole</tissue>
    </source>
</reference>
<feature type="region of interest" description="Disordered" evidence="5">
    <location>
        <begin position="201"/>
        <end position="229"/>
    </location>
</feature>
<evidence type="ECO:0000256" key="6">
    <source>
        <dbReference type="SAM" id="Phobius"/>
    </source>
</evidence>
<dbReference type="Proteomes" id="UP000822369">
    <property type="component" value="Chromosome 12"/>
</dbReference>
<keyword evidence="3" id="KW-0964">Secreted</keyword>
<comment type="caution">
    <text evidence="7">The sequence shown here is derived from an EMBL/GenBank/DDBJ whole genome shotgun (WGS) entry which is preliminary data.</text>
</comment>
<keyword evidence="6" id="KW-0812">Transmembrane</keyword>
<evidence type="ECO:0000256" key="5">
    <source>
        <dbReference type="SAM" id="MobiDB-lite"/>
    </source>
</evidence>
<evidence type="ECO:0000256" key="1">
    <source>
        <dbReference type="ARBA" id="ARBA00004613"/>
    </source>
</evidence>
<keyword evidence="6" id="KW-1133">Transmembrane helix</keyword>
<keyword evidence="6" id="KW-0472">Membrane</keyword>
<evidence type="ECO:0000313" key="7">
    <source>
        <dbReference type="EMBL" id="KAF7210758.1"/>
    </source>
</evidence>
<dbReference type="Pfam" id="PF11109">
    <property type="entry name" value="RFamide_26RFa"/>
    <property type="match status" value="1"/>
</dbReference>
<sequence>MGDGKVERISRRFLRRSEATDVAKDTASRPKQHKMRLSLYLGASHFSLLILALLCPIPQTVTAYPHSSNTFFPLRNRRELESVLHDLHSTLQNHRHPKYLPGWVEDVLQALLESDEQEEEGEMGWEGETLLRTQRGDLVNLPLLPFPGENFLESTNYQEGGEGEEGWKRTDALTSIAGGLQAVSREKGGFGFRFGRKRWTEKERRDGGVGRQRTRESNKRRFKWNTRRD</sequence>
<dbReference type="KEGG" id="nfu:107394587"/>
<dbReference type="GO" id="GO:0031854">
    <property type="term" value="F:orexigenic neuropeptide QRFP receptor binding"/>
    <property type="evidence" value="ECO:0007669"/>
    <property type="project" value="InterPro"/>
</dbReference>
<dbReference type="InterPro" id="IPR024565">
    <property type="entry name" value="P518"/>
</dbReference>
<name>A0A9D3BL76_NOTFU</name>
<dbReference type="OMA" id="SLESMHY"/>
<evidence type="ECO:0000256" key="4">
    <source>
        <dbReference type="ARBA" id="ARBA00022815"/>
    </source>
</evidence>